<dbReference type="STRING" id="1101373.A9O67_08400"/>
<protein>
    <submittedName>
        <fullName evidence="1">Uncharacterized protein</fullName>
    </submittedName>
</protein>
<dbReference type="EMBL" id="LZDH01000065">
    <property type="protein sequence ID" value="OBS29844.1"/>
    <property type="molecule type" value="Genomic_DNA"/>
</dbReference>
<organism evidence="1 2">
    <name type="scientific">Tepidimonas fonticaldi</name>
    <dbReference type="NCBI Taxonomy" id="1101373"/>
    <lineage>
        <taxon>Bacteria</taxon>
        <taxon>Pseudomonadati</taxon>
        <taxon>Pseudomonadota</taxon>
        <taxon>Betaproteobacteria</taxon>
        <taxon>Burkholderiales</taxon>
        <taxon>Tepidimonas</taxon>
    </lineage>
</organism>
<dbReference type="Proteomes" id="UP000091969">
    <property type="component" value="Unassembled WGS sequence"/>
</dbReference>
<gene>
    <name evidence="1" type="ORF">A9O67_08400</name>
</gene>
<reference evidence="1 2" key="1">
    <citation type="submission" date="2016-06" db="EMBL/GenBank/DDBJ databases">
        <title>Genome sequence of Tepidimonas fonticaldi PL17.</title>
        <authorList>
            <person name="Pinnaka A.K."/>
        </authorList>
    </citation>
    <scope>NUCLEOTIDE SEQUENCE [LARGE SCALE GENOMIC DNA]</scope>
    <source>
        <strain evidence="1 2">PL17</strain>
    </source>
</reference>
<proteinExistence type="predicted"/>
<evidence type="ECO:0000313" key="2">
    <source>
        <dbReference type="Proteomes" id="UP000091969"/>
    </source>
</evidence>
<keyword evidence="2" id="KW-1185">Reference proteome</keyword>
<dbReference type="AlphaFoldDB" id="A0A1A6DSU3"/>
<accession>A0A1A6DSU3</accession>
<sequence length="299" mass="32906">MLAGWLAPLPAAACSCSNEGDFLQQAARSPLIVRARVVRHEPARAQMVVQVLELWHGGLLDSGLVVGMGDGANCRPPLADFPVGSEWVLALDGPGAKSGQGHALSHCGEHAVRIVDGRALSTSHPGGWPLDELRERVSAPRYALRWRATLQAGERWQQRLPDGLDVVLEPRPWGWEIMVADPRRPEADNLARLTPPLHFQPNPREIEGWHFMKNPRRCKSRPYQAEAGPENPRQFIFSPAVADMREPPSTERIASYGRGRLQIESVRLGRPDRDGCPPIEQLRFSLTVEGGLAPGQSAP</sequence>
<evidence type="ECO:0000313" key="1">
    <source>
        <dbReference type="EMBL" id="OBS29844.1"/>
    </source>
</evidence>
<name>A0A1A6DSU3_9BURK</name>
<comment type="caution">
    <text evidence="1">The sequence shown here is derived from an EMBL/GenBank/DDBJ whole genome shotgun (WGS) entry which is preliminary data.</text>
</comment>